<dbReference type="HOGENOM" id="CLU_096538_0_0_1"/>
<reference evidence="2" key="1">
    <citation type="submission" date="2005-09" db="EMBL/GenBank/DDBJ databases">
        <title>Annotation of the Aspergillus terreus NIH2624 genome.</title>
        <authorList>
            <person name="Birren B.W."/>
            <person name="Lander E.S."/>
            <person name="Galagan J.E."/>
            <person name="Nusbaum C."/>
            <person name="Devon K."/>
            <person name="Henn M."/>
            <person name="Ma L.-J."/>
            <person name="Jaffe D.B."/>
            <person name="Butler J."/>
            <person name="Alvarez P."/>
            <person name="Gnerre S."/>
            <person name="Grabherr M."/>
            <person name="Kleber M."/>
            <person name="Mauceli E.W."/>
            <person name="Brockman W."/>
            <person name="Rounsley S."/>
            <person name="Young S.K."/>
            <person name="LaButti K."/>
            <person name="Pushparaj V."/>
            <person name="DeCaprio D."/>
            <person name="Crawford M."/>
            <person name="Koehrsen M."/>
            <person name="Engels R."/>
            <person name="Montgomery P."/>
            <person name="Pearson M."/>
            <person name="Howarth C."/>
            <person name="Larson L."/>
            <person name="Luoma S."/>
            <person name="White J."/>
            <person name="Alvarado L."/>
            <person name="Kodira C.D."/>
            <person name="Zeng Q."/>
            <person name="Oleary S."/>
            <person name="Yandava C."/>
            <person name="Denning D.W."/>
            <person name="Nierman W.C."/>
            <person name="Milne T."/>
            <person name="Madden K."/>
        </authorList>
    </citation>
    <scope>NUCLEOTIDE SEQUENCE [LARGE SCALE GENOMIC DNA]</scope>
    <source>
        <strain evidence="2">NIH 2624 / FGSC A1156</strain>
    </source>
</reference>
<dbReference type="InterPro" id="IPR004927">
    <property type="entry name" value="MerB"/>
</dbReference>
<dbReference type="Pfam" id="PF03243">
    <property type="entry name" value="MerB"/>
    <property type="match status" value="1"/>
</dbReference>
<dbReference type="eggNOG" id="ENOG502SAUR">
    <property type="taxonomic scope" value="Eukaryota"/>
</dbReference>
<evidence type="ECO:0000313" key="1">
    <source>
        <dbReference type="EMBL" id="EAU31652.1"/>
    </source>
</evidence>
<dbReference type="EMBL" id="CH476605">
    <property type="protein sequence ID" value="EAU31652.1"/>
    <property type="molecule type" value="Genomic_DNA"/>
</dbReference>
<accession>Q0CCV5</accession>
<dbReference type="OMA" id="EVDEWCA"/>
<name>Q0CCV5_ASPTN</name>
<dbReference type="InterPro" id="IPR053717">
    <property type="entry name" value="MerB_lyase_sf"/>
</dbReference>
<dbReference type="GeneID" id="4353483"/>
<dbReference type="RefSeq" id="XP_001217618.1">
    <property type="nucleotide sequence ID" value="XM_001217617.1"/>
</dbReference>
<organism evidence="1 2">
    <name type="scientific">Aspergillus terreus (strain NIH 2624 / FGSC A1156)</name>
    <dbReference type="NCBI Taxonomy" id="341663"/>
    <lineage>
        <taxon>Eukaryota</taxon>
        <taxon>Fungi</taxon>
        <taxon>Dikarya</taxon>
        <taxon>Ascomycota</taxon>
        <taxon>Pezizomycotina</taxon>
        <taxon>Eurotiomycetes</taxon>
        <taxon>Eurotiomycetidae</taxon>
        <taxon>Eurotiales</taxon>
        <taxon>Aspergillaceae</taxon>
        <taxon>Aspergillus</taxon>
        <taxon>Aspergillus subgen. Circumdati</taxon>
    </lineage>
</organism>
<dbReference type="Gene3D" id="3.30.450.410">
    <property type="match status" value="1"/>
</dbReference>
<dbReference type="GO" id="GO:0018836">
    <property type="term" value="F:alkylmercury lyase activity"/>
    <property type="evidence" value="ECO:0007669"/>
    <property type="project" value="InterPro"/>
</dbReference>
<proteinExistence type="predicted"/>
<dbReference type="AlphaFoldDB" id="Q0CCV5"/>
<dbReference type="VEuPathDB" id="FungiDB:ATEG_08479"/>
<protein>
    <submittedName>
        <fullName evidence="1">Uncharacterized protein</fullName>
    </submittedName>
</protein>
<gene>
    <name evidence="1" type="ORF">ATEG_08479</name>
</gene>
<dbReference type="Proteomes" id="UP000007963">
    <property type="component" value="Unassembled WGS sequence"/>
</dbReference>
<evidence type="ECO:0000313" key="2">
    <source>
        <dbReference type="Proteomes" id="UP000007963"/>
    </source>
</evidence>
<dbReference type="SUPFAM" id="SSF160387">
    <property type="entry name" value="NosL/MerB-like"/>
    <property type="match status" value="1"/>
</dbReference>
<sequence>MGLLGRDTIIGTLVRQIPVVTPEAKVVIAPAGRIKVKIDEGNSRNRPPTISDIAARFQCSELTARKGLQALADYHGVVLHPHSDEVWVAHPFSAAPTTCVVSSGERRWWGNCAWCSLGVMQLAGRNATLKTRLGAIGDEVSITVENGELVEKDYVIHFPIPMSNAWDNVVYTCSVMLLFRNEAEVDEWCSTRGIPKGDVRPIEQIWHFAAEWYGRHADADWTKWSLRDAVEIFRRHDLTGPIWSIEDNAGRF</sequence>
<dbReference type="OrthoDB" id="4379184at2759"/>